<name>A0A383DSD5_9ZZZZ</name>
<reference evidence="2" key="1">
    <citation type="submission" date="2018-05" db="EMBL/GenBank/DDBJ databases">
        <authorList>
            <person name="Lanie J.A."/>
            <person name="Ng W.-L."/>
            <person name="Kazmierczak K.M."/>
            <person name="Andrzejewski T.M."/>
            <person name="Davidsen T.M."/>
            <person name="Wayne K.J."/>
            <person name="Tettelin H."/>
            <person name="Glass J.I."/>
            <person name="Rusch D."/>
            <person name="Podicherti R."/>
            <person name="Tsui H.-C.T."/>
            <person name="Winkler M.E."/>
        </authorList>
    </citation>
    <scope>NUCLEOTIDE SEQUENCE</scope>
</reference>
<keyword evidence="1" id="KW-0472">Membrane</keyword>
<dbReference type="AlphaFoldDB" id="A0A383DSD5"/>
<gene>
    <name evidence="2" type="ORF">METZ01_LOCUS500281</name>
</gene>
<feature type="transmembrane region" description="Helical" evidence="1">
    <location>
        <begin position="6"/>
        <end position="25"/>
    </location>
</feature>
<accession>A0A383DSD5</accession>
<evidence type="ECO:0000256" key="1">
    <source>
        <dbReference type="SAM" id="Phobius"/>
    </source>
</evidence>
<sequence>MAVVLGMSIAYLASFIGMFFAYLHYKKNKRDDT</sequence>
<keyword evidence="1" id="KW-1133">Transmembrane helix</keyword>
<proteinExistence type="predicted"/>
<dbReference type="EMBL" id="UINC01219791">
    <property type="protein sequence ID" value="SVE47427.1"/>
    <property type="molecule type" value="Genomic_DNA"/>
</dbReference>
<keyword evidence="1" id="KW-0812">Transmembrane</keyword>
<organism evidence="2">
    <name type="scientific">marine metagenome</name>
    <dbReference type="NCBI Taxonomy" id="408172"/>
    <lineage>
        <taxon>unclassified sequences</taxon>
        <taxon>metagenomes</taxon>
        <taxon>ecological metagenomes</taxon>
    </lineage>
</organism>
<evidence type="ECO:0000313" key="2">
    <source>
        <dbReference type="EMBL" id="SVE47427.1"/>
    </source>
</evidence>
<protein>
    <submittedName>
        <fullName evidence="2">Uncharacterized protein</fullName>
    </submittedName>
</protein>